<dbReference type="CDD" id="cd09138">
    <property type="entry name" value="PLDc_vPLD1_2_yPLD_like_1"/>
    <property type="match status" value="1"/>
</dbReference>
<keyword evidence="5" id="KW-0378">Hydrolase</keyword>
<feature type="compositionally biased region" description="Basic and acidic residues" evidence="11">
    <location>
        <begin position="1395"/>
        <end position="1406"/>
    </location>
</feature>
<dbReference type="SUPFAM" id="SSF56024">
    <property type="entry name" value="Phospholipase D/nuclease"/>
    <property type="match status" value="2"/>
</dbReference>
<evidence type="ECO:0000259" key="12">
    <source>
        <dbReference type="PROSITE" id="PS50003"/>
    </source>
</evidence>
<gene>
    <name evidence="14" type="ORF">OH76DRAFT_1402734</name>
</gene>
<comment type="catalytic activity">
    <reaction evidence="1">
        <text>a 1,2-diacyl-sn-glycero-3-phosphocholine + H2O = a 1,2-diacyl-sn-glycero-3-phosphate + choline + H(+)</text>
        <dbReference type="Rhea" id="RHEA:14445"/>
        <dbReference type="ChEBI" id="CHEBI:15354"/>
        <dbReference type="ChEBI" id="CHEBI:15377"/>
        <dbReference type="ChEBI" id="CHEBI:15378"/>
        <dbReference type="ChEBI" id="CHEBI:57643"/>
        <dbReference type="ChEBI" id="CHEBI:58608"/>
        <dbReference type="EC" id="3.1.4.4"/>
    </reaction>
</comment>
<feature type="region of interest" description="Disordered" evidence="11">
    <location>
        <begin position="21"/>
        <end position="325"/>
    </location>
</feature>
<feature type="compositionally biased region" description="Low complexity" evidence="11">
    <location>
        <begin position="282"/>
        <end position="297"/>
    </location>
</feature>
<evidence type="ECO:0000256" key="2">
    <source>
        <dbReference type="ARBA" id="ARBA00008664"/>
    </source>
</evidence>
<evidence type="ECO:0000256" key="4">
    <source>
        <dbReference type="ARBA" id="ARBA00022737"/>
    </source>
</evidence>
<dbReference type="InterPro" id="IPR015679">
    <property type="entry name" value="PLipase_D_fam"/>
</dbReference>
<feature type="compositionally biased region" description="Basic and acidic residues" evidence="11">
    <location>
        <begin position="622"/>
        <end position="636"/>
    </location>
</feature>
<dbReference type="PROSITE" id="PS50003">
    <property type="entry name" value="PH_DOMAIN"/>
    <property type="match status" value="1"/>
</dbReference>
<feature type="region of interest" description="Disordered" evidence="11">
    <location>
        <begin position="1464"/>
        <end position="1495"/>
    </location>
</feature>
<dbReference type="FunFam" id="3.30.870.10:FF:000011">
    <property type="entry name" value="Phospholipase"/>
    <property type="match status" value="1"/>
</dbReference>
<evidence type="ECO:0000259" key="13">
    <source>
        <dbReference type="PROSITE" id="PS50035"/>
    </source>
</evidence>
<evidence type="ECO:0000256" key="6">
    <source>
        <dbReference type="ARBA" id="ARBA00022963"/>
    </source>
</evidence>
<evidence type="ECO:0000256" key="1">
    <source>
        <dbReference type="ARBA" id="ARBA00000798"/>
    </source>
</evidence>
<evidence type="ECO:0000256" key="11">
    <source>
        <dbReference type="SAM" id="MobiDB-lite"/>
    </source>
</evidence>
<feature type="compositionally biased region" description="Basic and acidic residues" evidence="11">
    <location>
        <begin position="53"/>
        <end position="96"/>
    </location>
</feature>
<feature type="region of interest" description="Disordered" evidence="11">
    <location>
        <begin position="603"/>
        <end position="640"/>
    </location>
</feature>
<keyword evidence="4" id="KW-0677">Repeat</keyword>
<dbReference type="Proteomes" id="UP000256964">
    <property type="component" value="Unassembled WGS sequence"/>
</dbReference>
<evidence type="ECO:0000256" key="5">
    <source>
        <dbReference type="ARBA" id="ARBA00022801"/>
    </source>
</evidence>
<dbReference type="Gene3D" id="3.30.870.10">
    <property type="entry name" value="Endonuclease Chain A"/>
    <property type="match status" value="2"/>
</dbReference>
<feature type="domain" description="PLD phosphodiesterase" evidence="13">
    <location>
        <begin position="1192"/>
        <end position="1219"/>
    </location>
</feature>
<dbReference type="EMBL" id="KZ857400">
    <property type="protein sequence ID" value="RDX50280.1"/>
    <property type="molecule type" value="Genomic_DNA"/>
</dbReference>
<evidence type="ECO:0000313" key="14">
    <source>
        <dbReference type="EMBL" id="RDX50280.1"/>
    </source>
</evidence>
<protein>
    <recommendedName>
        <fullName evidence="9">Phospholipase D1</fullName>
        <ecNumber evidence="3">3.1.4.4</ecNumber>
    </recommendedName>
    <alternativeName>
        <fullName evidence="8">Choline phosphatase 1</fullName>
    </alternativeName>
    <alternativeName>
        <fullName evidence="10">Phosphatidylcholine-hydrolyzing phospholipase D1</fullName>
    </alternativeName>
</protein>
<feature type="compositionally biased region" description="Basic and acidic residues" evidence="11">
    <location>
        <begin position="603"/>
        <end position="613"/>
    </location>
</feature>
<feature type="compositionally biased region" description="Basic and acidic residues" evidence="11">
    <location>
        <begin position="223"/>
        <end position="237"/>
    </location>
</feature>
<feature type="compositionally biased region" description="Basic and acidic residues" evidence="11">
    <location>
        <begin position="1478"/>
        <end position="1491"/>
    </location>
</feature>
<feature type="compositionally biased region" description="Polar residues" evidence="11">
    <location>
        <begin position="167"/>
        <end position="193"/>
    </location>
</feature>
<dbReference type="PANTHER" id="PTHR18896">
    <property type="entry name" value="PHOSPHOLIPASE D"/>
    <property type="match status" value="1"/>
</dbReference>
<feature type="compositionally biased region" description="Basic and acidic residues" evidence="11">
    <location>
        <begin position="246"/>
        <end position="259"/>
    </location>
</feature>
<dbReference type="PANTHER" id="PTHR18896:SF76">
    <property type="entry name" value="PHOSPHOLIPASE"/>
    <property type="match status" value="1"/>
</dbReference>
<keyword evidence="15" id="KW-1185">Reference proteome</keyword>
<evidence type="ECO:0000256" key="10">
    <source>
        <dbReference type="ARBA" id="ARBA00079280"/>
    </source>
</evidence>
<dbReference type="SMART" id="SM00233">
    <property type="entry name" value="PH"/>
    <property type="match status" value="1"/>
</dbReference>
<dbReference type="InterPro" id="IPR001849">
    <property type="entry name" value="PH_domain"/>
</dbReference>
<dbReference type="InterPro" id="IPR036871">
    <property type="entry name" value="PX_dom_sf"/>
</dbReference>
<dbReference type="Pfam" id="PF13091">
    <property type="entry name" value="PLDc_2"/>
    <property type="match status" value="1"/>
</dbReference>
<dbReference type="GO" id="GO:0004630">
    <property type="term" value="F:phospholipase D activity"/>
    <property type="evidence" value="ECO:0007669"/>
    <property type="project" value="UniProtKB-EC"/>
</dbReference>
<feature type="compositionally biased region" description="Pro residues" evidence="11">
    <location>
        <begin position="36"/>
        <end position="46"/>
    </location>
</feature>
<feature type="domain" description="PLD phosphodiesterase" evidence="13">
    <location>
        <begin position="895"/>
        <end position="922"/>
    </location>
</feature>
<feature type="region of interest" description="Disordered" evidence="11">
    <location>
        <begin position="1578"/>
        <end position="1603"/>
    </location>
</feature>
<feature type="compositionally biased region" description="Basic and acidic residues" evidence="11">
    <location>
        <begin position="22"/>
        <end position="35"/>
    </location>
</feature>
<feature type="region of interest" description="Disordered" evidence="11">
    <location>
        <begin position="1616"/>
        <end position="1684"/>
    </location>
</feature>
<dbReference type="PROSITE" id="PS50035">
    <property type="entry name" value="PLD"/>
    <property type="match status" value="2"/>
</dbReference>
<feature type="domain" description="PH" evidence="12">
    <location>
        <begin position="522"/>
        <end position="767"/>
    </location>
</feature>
<dbReference type="GO" id="GO:0035091">
    <property type="term" value="F:phosphatidylinositol binding"/>
    <property type="evidence" value="ECO:0007669"/>
    <property type="project" value="InterPro"/>
</dbReference>
<feature type="compositionally biased region" description="Polar residues" evidence="11">
    <location>
        <begin position="1631"/>
        <end position="1641"/>
    </location>
</feature>
<feature type="region of interest" description="Disordered" evidence="11">
    <location>
        <begin position="1280"/>
        <end position="1301"/>
    </location>
</feature>
<accession>A0A371DCQ8</accession>
<evidence type="ECO:0000256" key="9">
    <source>
        <dbReference type="ARBA" id="ARBA00074658"/>
    </source>
</evidence>
<dbReference type="OrthoDB" id="14911at2759"/>
<evidence type="ECO:0000256" key="7">
    <source>
        <dbReference type="ARBA" id="ARBA00023098"/>
    </source>
</evidence>
<keyword evidence="6" id="KW-0442">Lipid degradation</keyword>
<comment type="similarity">
    <text evidence="2">Belongs to the phospholipase D family.</text>
</comment>
<dbReference type="CDD" id="cd06093">
    <property type="entry name" value="PX_domain"/>
    <property type="match status" value="1"/>
</dbReference>
<feature type="region of interest" description="Disordered" evidence="11">
    <location>
        <begin position="652"/>
        <end position="729"/>
    </location>
</feature>
<dbReference type="InterPro" id="IPR025202">
    <property type="entry name" value="PLD-like_dom"/>
</dbReference>
<dbReference type="GO" id="GO:0009395">
    <property type="term" value="P:phospholipid catabolic process"/>
    <property type="evidence" value="ECO:0007669"/>
    <property type="project" value="TreeGrafter"/>
</dbReference>
<evidence type="ECO:0000256" key="8">
    <source>
        <dbReference type="ARBA" id="ARBA00042228"/>
    </source>
</evidence>
<feature type="compositionally biased region" description="Polar residues" evidence="11">
    <location>
        <begin position="117"/>
        <end position="134"/>
    </location>
</feature>
<dbReference type="CDD" id="cd09141">
    <property type="entry name" value="PLDc_vPLD1_2_yPLD_like_2"/>
    <property type="match status" value="1"/>
</dbReference>
<feature type="region of interest" description="Disordered" evidence="11">
    <location>
        <begin position="1395"/>
        <end position="1450"/>
    </location>
</feature>
<feature type="compositionally biased region" description="Basic and acidic residues" evidence="11">
    <location>
        <begin position="103"/>
        <end position="116"/>
    </location>
</feature>
<name>A0A371DCQ8_9APHY</name>
<dbReference type="STRING" id="139420.A0A371DCQ8"/>
<organism evidence="14 15">
    <name type="scientific">Lentinus brumalis</name>
    <dbReference type="NCBI Taxonomy" id="2498619"/>
    <lineage>
        <taxon>Eukaryota</taxon>
        <taxon>Fungi</taxon>
        <taxon>Dikarya</taxon>
        <taxon>Basidiomycota</taxon>
        <taxon>Agaricomycotina</taxon>
        <taxon>Agaricomycetes</taxon>
        <taxon>Polyporales</taxon>
        <taxon>Polyporaceae</taxon>
        <taxon>Lentinus</taxon>
    </lineage>
</organism>
<evidence type="ECO:0000256" key="3">
    <source>
        <dbReference type="ARBA" id="ARBA00012027"/>
    </source>
</evidence>
<dbReference type="SUPFAM" id="SSF64268">
    <property type="entry name" value="PX domain"/>
    <property type="match status" value="1"/>
</dbReference>
<feature type="compositionally biased region" description="Basic residues" evidence="11">
    <location>
        <begin position="652"/>
        <end position="663"/>
    </location>
</feature>
<sequence length="1725" mass="195681">MPSVAKPPDNLVELVKHAITTHHTERKADKQEEHPSTPPLAQPPVDNPLTWNRNHDQDAALSKDDAQETILRRAKDDYQRAVNGEEMKPEDGRPWDALHAAQKKQEKQREDNRQHDSTPASPASQFTSYPASKSSTDDYRSHARRGSTFRAPPPSTPQHRTGPPRSISYNYSLSSAQGHGFSPTQSRQNSLQVDSHIDEDPDRVYDFPPVNSPFRGALEYEDPEQRERKNKRRESYFHDAFNPKKWLSESPRETPREEQAEFDFSQAPRTDSGHRRDESTDQGSQAGPSGSASPQGAKTPRLRISRSMPHIQREAKSPSTPKWGRLKSLLPHIAGQAKTHPPALSAVTPSNVNITDELITGGLATLMLRLWFERDERGHRRVPALFHRLRIRVSDSLHPLHGNKAVFRIECEYANGAVRWVVYRQLREFLSLHGHYTISNAYNRNIENFPEFPLTTLPYFKFLKERGNDVGRADFARLQRETLENYLIGVIRAVMFHPNVNRLAGFLEFGALTIALAQSGGAQYKAGFLRLEGIAPKNSFGRRSAGWREKKKQRWCAVRESYLVAMEEMGELTVWDVFLIDQDFSIERPTRYYRQGLNLFHQVDGDSGEHDQQQEAAAEGPNKSKTDLPRPRKRLESTVGSVKSRFSKVFHLGGHKPHHHREHSKSANNLPADGHAHTQSDSDSDSSSDSSGPSTRPPTPMLDPSTNTNPLDAHDPEKGKDGKKKRSSKDVSKHVFYVVNSQTRLKLYAKNERQMLQWIAAFERVARESHYTGKNRFDSFAPIRLNVAAQWLVDGRDYYWNLSRAILLARESIQIHDWWLSPELQLRRPNKDRYRLDRLLEQKAKEGVKIYIILYQEVSNKTTPTDSNYAKQRLTALHPNIMVQRSPSHFQTGTFYWAHHEKLCVIDQAIAFMGGLDHCFGRWDTPQHVLVDDPDPGPDGPEYIWPGKDYSNPRVLDFHTLNKPHEDMYDRSKVPRMPWHDVSMQIVGQPARDLARHFVQRWNHLLRIKNHSRAMPFLLPPPEFKPGELSEMGLTGTCELQICRSAGPWSMGTPDRIEHSIQNAYLKAIQMSEHFVYIENQFFITSTVVNEVKIENRIGDAIVHRIIRAHRERTPWKCCIVIPLLPGFSFPVDHSDASAIRIILECQNRTISRGPNSIYARLRKEGIDPDDYITLFSLRNWGKLRGDVLTTEQVYIHGKVCIVDDRLAIIGSANINERSQRGDRDSEIAAVIRDTDMIDCTMAGKPFKVGRFAHSLRVRLMREHLGVDVDSLYEEDLMASEPTKEAHEQEPWDPEGEQEYGREDGVTHIDKHHQRNAAGALFHDTLDGVEQVMQATGEVASNDAAKVLRKMGVKSHGWDATAGDQYLDAERTMPTRAGGTKPGFPSSVVPTLEEKTVAEHRPKDPESGVPILDALEDGQAGNDDTRKDPNGHAQNGHANAKEHEPTEARVETGELYGAPADASIDAWHDNQPPHARASRTDADSEEGRAPEARSTLRKHLTAKLGNKQWTLPTPTPHVDPYGFEDPICDQFWKDTWVASAAHNTEIFRKVFHAIPDDLVTTWKQYKEFIVHHERLNKPVKDHDTSDPPLARMPSEAADAEAPGQARIAEHYANASEDALAREREHADDESVSGTQSQSRNTPQPPESPTPPVNGNGKEKEKDKDKKPAAKGPKPFDQAEREEMENLLNELRGHLVLYPTRFLEGEDVANNFLFPSDRLMPLPIYD</sequence>
<feature type="compositionally biased region" description="Pro residues" evidence="11">
    <location>
        <begin position="1642"/>
        <end position="1651"/>
    </location>
</feature>
<feature type="compositionally biased region" description="Basic and acidic residues" evidence="11">
    <location>
        <begin position="1656"/>
        <end position="1667"/>
    </location>
</feature>
<dbReference type="SMART" id="SM00155">
    <property type="entry name" value="PLDc"/>
    <property type="match status" value="2"/>
</dbReference>
<feature type="compositionally biased region" description="Basic and acidic residues" evidence="11">
    <location>
        <begin position="1439"/>
        <end position="1450"/>
    </location>
</feature>
<feature type="compositionally biased region" description="Basic and acidic residues" evidence="11">
    <location>
        <begin position="195"/>
        <end position="205"/>
    </location>
</feature>
<dbReference type="InterPro" id="IPR001736">
    <property type="entry name" value="PLipase_D/transphosphatidylase"/>
</dbReference>
<proteinExistence type="inferred from homology"/>
<feature type="compositionally biased region" description="Basic and acidic residues" evidence="11">
    <location>
        <begin position="1618"/>
        <end position="1628"/>
    </location>
</feature>
<reference evidence="14 15" key="1">
    <citation type="journal article" date="2018" name="Biotechnol. Biofuels">
        <title>Integrative visual omics of the white-rot fungus Polyporus brumalis exposes the biotechnological potential of its oxidative enzymes for delignifying raw plant biomass.</title>
        <authorList>
            <person name="Miyauchi S."/>
            <person name="Rancon A."/>
            <person name="Drula E."/>
            <person name="Hage H."/>
            <person name="Chaduli D."/>
            <person name="Favel A."/>
            <person name="Grisel S."/>
            <person name="Henrissat B."/>
            <person name="Herpoel-Gimbert I."/>
            <person name="Ruiz-Duenas F.J."/>
            <person name="Chevret D."/>
            <person name="Hainaut M."/>
            <person name="Lin J."/>
            <person name="Wang M."/>
            <person name="Pangilinan J."/>
            <person name="Lipzen A."/>
            <person name="Lesage-Meessen L."/>
            <person name="Navarro D."/>
            <person name="Riley R."/>
            <person name="Grigoriev I.V."/>
            <person name="Zhou S."/>
            <person name="Raouche S."/>
            <person name="Rosso M.N."/>
        </authorList>
    </citation>
    <scope>NUCLEOTIDE SEQUENCE [LARGE SCALE GENOMIC DNA]</scope>
    <source>
        <strain evidence="14 15">BRFM 1820</strain>
    </source>
</reference>
<evidence type="ECO:0000313" key="15">
    <source>
        <dbReference type="Proteomes" id="UP000256964"/>
    </source>
</evidence>
<keyword evidence="7" id="KW-0443">Lipid metabolism</keyword>
<dbReference type="EC" id="3.1.4.4" evidence="3"/>